<proteinExistence type="predicted"/>
<dbReference type="OrthoDB" id="254233at2"/>
<gene>
    <name evidence="1" type="ORF">Q31a_31040</name>
</gene>
<organism evidence="1 2">
    <name type="scientific">Aureliella helgolandensis</name>
    <dbReference type="NCBI Taxonomy" id="2527968"/>
    <lineage>
        <taxon>Bacteria</taxon>
        <taxon>Pseudomonadati</taxon>
        <taxon>Planctomycetota</taxon>
        <taxon>Planctomycetia</taxon>
        <taxon>Pirellulales</taxon>
        <taxon>Pirellulaceae</taxon>
        <taxon>Aureliella</taxon>
    </lineage>
</organism>
<keyword evidence="2" id="KW-1185">Reference proteome</keyword>
<reference evidence="1 2" key="1">
    <citation type="submission" date="2019-02" db="EMBL/GenBank/DDBJ databases">
        <title>Deep-cultivation of Planctomycetes and their phenomic and genomic characterization uncovers novel biology.</title>
        <authorList>
            <person name="Wiegand S."/>
            <person name="Jogler M."/>
            <person name="Boedeker C."/>
            <person name="Pinto D."/>
            <person name="Vollmers J."/>
            <person name="Rivas-Marin E."/>
            <person name="Kohn T."/>
            <person name="Peeters S.H."/>
            <person name="Heuer A."/>
            <person name="Rast P."/>
            <person name="Oberbeckmann S."/>
            <person name="Bunk B."/>
            <person name="Jeske O."/>
            <person name="Meyerdierks A."/>
            <person name="Storesund J.E."/>
            <person name="Kallscheuer N."/>
            <person name="Luecker S."/>
            <person name="Lage O.M."/>
            <person name="Pohl T."/>
            <person name="Merkel B.J."/>
            <person name="Hornburger P."/>
            <person name="Mueller R.-W."/>
            <person name="Bruemmer F."/>
            <person name="Labrenz M."/>
            <person name="Spormann A.M."/>
            <person name="Op den Camp H."/>
            <person name="Overmann J."/>
            <person name="Amann R."/>
            <person name="Jetten M.S.M."/>
            <person name="Mascher T."/>
            <person name="Medema M.H."/>
            <person name="Devos D.P."/>
            <person name="Kaster A.-K."/>
            <person name="Ovreas L."/>
            <person name="Rohde M."/>
            <person name="Galperin M.Y."/>
            <person name="Jogler C."/>
        </authorList>
    </citation>
    <scope>NUCLEOTIDE SEQUENCE [LARGE SCALE GENOMIC DNA]</scope>
    <source>
        <strain evidence="1 2">Q31a</strain>
    </source>
</reference>
<dbReference type="AlphaFoldDB" id="A0A518G871"/>
<dbReference type="KEGG" id="ahel:Q31a_31040"/>
<dbReference type="Proteomes" id="UP000318017">
    <property type="component" value="Chromosome"/>
</dbReference>
<sequence length="184" mass="21057">MRVPSYRRHSSGNARVTINGKDYLLGKYGSKSSKLKYQRLIAEYRASRKSRAFGKSEPLLQDIMLAFMRYAKEYYAGTTQPYRFKIALKPVAELYATVPANQFGPRQFKVIRDGWLKGPVRSRKYINEQMSLVARMVKWAVAEELVLPEQWAKIQAVEPLERGRTTAPDNEPVEAVAVELIDAN</sequence>
<dbReference type="EMBL" id="CP036298">
    <property type="protein sequence ID" value="QDV24782.1"/>
    <property type="molecule type" value="Genomic_DNA"/>
</dbReference>
<evidence type="ECO:0000313" key="2">
    <source>
        <dbReference type="Proteomes" id="UP000318017"/>
    </source>
</evidence>
<evidence type="ECO:0000313" key="1">
    <source>
        <dbReference type="EMBL" id="QDV24782.1"/>
    </source>
</evidence>
<accession>A0A518G871</accession>
<name>A0A518G871_9BACT</name>
<dbReference type="RefSeq" id="WP_145078922.1">
    <property type="nucleotide sequence ID" value="NZ_CP036298.1"/>
</dbReference>
<evidence type="ECO:0008006" key="3">
    <source>
        <dbReference type="Google" id="ProtNLM"/>
    </source>
</evidence>
<protein>
    <recommendedName>
        <fullName evidence="3">Core-binding (CB) domain-containing protein</fullName>
    </recommendedName>
</protein>